<sequence length="86" mass="10155">MGQQNQKISNGVNFRPSLFWDIDPKTLNIKKHAAYIIERIMELGRDKEVKWLWQTYDKPQLKKVADSSRALSPRTKTLWSLLLKNK</sequence>
<comment type="caution">
    <text evidence="2">The sequence shown here is derived from an EMBL/GenBank/DDBJ whole genome shotgun (WGS) entry which is preliminary data.</text>
</comment>
<proteinExistence type="predicted"/>
<evidence type="ECO:0000259" key="1">
    <source>
        <dbReference type="Pfam" id="PF21956"/>
    </source>
</evidence>
<dbReference type="AlphaFoldDB" id="A0A0G0UWP9"/>
<protein>
    <recommendedName>
        <fullName evidence="1">DUF6922 domain-containing protein</fullName>
    </recommendedName>
</protein>
<dbReference type="EMBL" id="LCAP01000001">
    <property type="protein sequence ID" value="KKR91956.1"/>
    <property type="molecule type" value="Genomic_DNA"/>
</dbReference>
<reference evidence="2 3" key="1">
    <citation type="journal article" date="2015" name="Nature">
        <title>rRNA introns, odd ribosomes, and small enigmatic genomes across a large radiation of phyla.</title>
        <authorList>
            <person name="Brown C.T."/>
            <person name="Hug L.A."/>
            <person name="Thomas B.C."/>
            <person name="Sharon I."/>
            <person name="Castelle C.J."/>
            <person name="Singh A."/>
            <person name="Wilkins M.J."/>
            <person name="Williams K.H."/>
            <person name="Banfield J.F."/>
        </authorList>
    </citation>
    <scope>NUCLEOTIDE SEQUENCE [LARGE SCALE GENOMIC DNA]</scope>
</reference>
<dbReference type="InterPro" id="IPR053830">
    <property type="entry name" value="DUF6922"/>
</dbReference>
<evidence type="ECO:0000313" key="2">
    <source>
        <dbReference type="EMBL" id="KKR91956.1"/>
    </source>
</evidence>
<feature type="domain" description="DUF6922" evidence="1">
    <location>
        <begin position="14"/>
        <end position="64"/>
    </location>
</feature>
<accession>A0A0G0UWP9</accession>
<organism evidence="2 3">
    <name type="scientific">Candidatus Falkowbacteria bacterium GW2011_GWA2_41_14</name>
    <dbReference type="NCBI Taxonomy" id="1618635"/>
    <lineage>
        <taxon>Bacteria</taxon>
        <taxon>Candidatus Falkowiibacteriota</taxon>
    </lineage>
</organism>
<dbReference type="Pfam" id="PF21956">
    <property type="entry name" value="DUF6922"/>
    <property type="match status" value="1"/>
</dbReference>
<evidence type="ECO:0000313" key="3">
    <source>
        <dbReference type="Proteomes" id="UP000034190"/>
    </source>
</evidence>
<dbReference type="Proteomes" id="UP000034190">
    <property type="component" value="Unassembled WGS sequence"/>
</dbReference>
<name>A0A0G0UWP9_9BACT</name>
<gene>
    <name evidence="2" type="ORF">UU43_C0001G0136</name>
</gene>